<name>A0AAD7C368_9AGAR</name>
<evidence type="ECO:0000313" key="3">
    <source>
        <dbReference type="EMBL" id="KAJ7636564.1"/>
    </source>
</evidence>
<dbReference type="Proteomes" id="UP001221142">
    <property type="component" value="Unassembled WGS sequence"/>
</dbReference>
<evidence type="ECO:0000256" key="1">
    <source>
        <dbReference type="SAM" id="MobiDB-lite"/>
    </source>
</evidence>
<feature type="chain" id="PRO_5042024313" evidence="2">
    <location>
        <begin position="23"/>
        <end position="576"/>
    </location>
</feature>
<organism evidence="3 4">
    <name type="scientific">Roridomyces roridus</name>
    <dbReference type="NCBI Taxonomy" id="1738132"/>
    <lineage>
        <taxon>Eukaryota</taxon>
        <taxon>Fungi</taxon>
        <taxon>Dikarya</taxon>
        <taxon>Basidiomycota</taxon>
        <taxon>Agaricomycotina</taxon>
        <taxon>Agaricomycetes</taxon>
        <taxon>Agaricomycetidae</taxon>
        <taxon>Agaricales</taxon>
        <taxon>Marasmiineae</taxon>
        <taxon>Mycenaceae</taxon>
        <taxon>Roridomyces</taxon>
    </lineage>
</organism>
<feature type="signal peptide" evidence="2">
    <location>
        <begin position="1"/>
        <end position="22"/>
    </location>
</feature>
<comment type="caution">
    <text evidence="3">The sequence shown here is derived from an EMBL/GenBank/DDBJ whole genome shotgun (WGS) entry which is preliminary data.</text>
</comment>
<proteinExistence type="predicted"/>
<keyword evidence="4" id="KW-1185">Reference proteome</keyword>
<feature type="compositionally biased region" description="Acidic residues" evidence="1">
    <location>
        <begin position="448"/>
        <end position="459"/>
    </location>
</feature>
<accession>A0AAD7C368</accession>
<evidence type="ECO:0000256" key="2">
    <source>
        <dbReference type="SAM" id="SignalP"/>
    </source>
</evidence>
<feature type="region of interest" description="Disordered" evidence="1">
    <location>
        <begin position="397"/>
        <end position="463"/>
    </location>
</feature>
<reference evidence="3" key="1">
    <citation type="submission" date="2023-03" db="EMBL/GenBank/DDBJ databases">
        <title>Massive genome expansion in bonnet fungi (Mycena s.s.) driven by repeated elements and novel gene families across ecological guilds.</title>
        <authorList>
            <consortium name="Lawrence Berkeley National Laboratory"/>
            <person name="Harder C.B."/>
            <person name="Miyauchi S."/>
            <person name="Viragh M."/>
            <person name="Kuo A."/>
            <person name="Thoen E."/>
            <person name="Andreopoulos B."/>
            <person name="Lu D."/>
            <person name="Skrede I."/>
            <person name="Drula E."/>
            <person name="Henrissat B."/>
            <person name="Morin E."/>
            <person name="Kohler A."/>
            <person name="Barry K."/>
            <person name="LaButti K."/>
            <person name="Morin E."/>
            <person name="Salamov A."/>
            <person name="Lipzen A."/>
            <person name="Mereny Z."/>
            <person name="Hegedus B."/>
            <person name="Baldrian P."/>
            <person name="Stursova M."/>
            <person name="Weitz H."/>
            <person name="Taylor A."/>
            <person name="Grigoriev I.V."/>
            <person name="Nagy L.G."/>
            <person name="Martin F."/>
            <person name="Kauserud H."/>
        </authorList>
    </citation>
    <scope>NUCLEOTIDE SEQUENCE</scope>
    <source>
        <strain evidence="3">9284</strain>
    </source>
</reference>
<sequence>MATMHTLLSVFVLVYTALSAHASPDILRIAPMTSVASPSTTTPTSSSSAHPTSASPTSDTHLFKRAPTFAKRDVILVCILPVEPSCSDMVANCMDTVSKRATTLINNLWSVESCVAAATCYGVGNLITSVECQTGLTTTNLAQPALNTTIYTHIVGSCAALTCNITQQNYLDFYANELGAINAPDRPTSNATVVAWWTAITKWTGTGKTVPYSNFTDWLHNSSQPDNSVSPLALYDTTSVSPPIPYYSQIDWNPNPAPSPGASSQTFVKGTSTKVIAVPTTTTSVVLSGTTITLAPGGTPINGPVPSGISQPGAVTPSWNPNIIPPTSVSSMTFTAPPSYTSVVAVPKASSDPPKNITGPPGDKNSLGVDWWLLLFPGILGGLLPLDIGIPGGITPTAAPPDGWTGSWSDPDPTRTSTSVSKSSSHSASSTSTCPIPVATYALPDDPVHDDDEDEDELNENSRRRTLVRRENRHIGIADCAIFLENTRNVKLKGGDYFSIGLKVLPGGVGPASTSTTLSRIGVNKRPVGNGAKQVAQEHLFEYEMMAAQLSETVVLKDGQTSSHDTALVVNRTARA</sequence>
<feature type="compositionally biased region" description="Low complexity" evidence="1">
    <location>
        <begin position="414"/>
        <end position="433"/>
    </location>
</feature>
<evidence type="ECO:0000313" key="4">
    <source>
        <dbReference type="Proteomes" id="UP001221142"/>
    </source>
</evidence>
<dbReference type="EMBL" id="JARKIF010000006">
    <property type="protein sequence ID" value="KAJ7636564.1"/>
    <property type="molecule type" value="Genomic_DNA"/>
</dbReference>
<gene>
    <name evidence="3" type="ORF">FB45DRAFT_1138288</name>
</gene>
<feature type="region of interest" description="Disordered" evidence="1">
    <location>
        <begin position="37"/>
        <end position="59"/>
    </location>
</feature>
<protein>
    <submittedName>
        <fullName evidence="3">Uncharacterized protein</fullName>
    </submittedName>
</protein>
<dbReference type="AlphaFoldDB" id="A0AAD7C368"/>
<keyword evidence="2" id="KW-0732">Signal</keyword>